<name>A0A8J6G6R2_MICOH</name>
<keyword evidence="4 6" id="KW-1133">Transmembrane helix</keyword>
<evidence type="ECO:0000256" key="2">
    <source>
        <dbReference type="ARBA" id="ARBA00022448"/>
    </source>
</evidence>
<organism evidence="7 8">
    <name type="scientific">Microtus ochrogaster</name>
    <name type="common">Prairie vole</name>
    <dbReference type="NCBI Taxonomy" id="79684"/>
    <lineage>
        <taxon>Eukaryota</taxon>
        <taxon>Metazoa</taxon>
        <taxon>Chordata</taxon>
        <taxon>Craniata</taxon>
        <taxon>Vertebrata</taxon>
        <taxon>Euteleostomi</taxon>
        <taxon>Mammalia</taxon>
        <taxon>Eutheria</taxon>
        <taxon>Euarchontoglires</taxon>
        <taxon>Glires</taxon>
        <taxon>Rodentia</taxon>
        <taxon>Myomorpha</taxon>
        <taxon>Muroidea</taxon>
        <taxon>Cricetidae</taxon>
        <taxon>Arvicolinae</taxon>
        <taxon>Microtus</taxon>
    </lineage>
</organism>
<comment type="subcellular location">
    <subcellularLocation>
        <location evidence="1">Membrane</location>
        <topology evidence="1">Multi-pass membrane protein</topology>
    </subcellularLocation>
</comment>
<feature type="transmembrane region" description="Helical" evidence="6">
    <location>
        <begin position="51"/>
        <end position="72"/>
    </location>
</feature>
<dbReference type="InterPro" id="IPR000175">
    <property type="entry name" value="Na/ntran_symport"/>
</dbReference>
<evidence type="ECO:0000313" key="7">
    <source>
        <dbReference type="EMBL" id="KAH0505467.1"/>
    </source>
</evidence>
<dbReference type="GO" id="GO:0035725">
    <property type="term" value="P:sodium ion transmembrane transport"/>
    <property type="evidence" value="ECO:0007669"/>
    <property type="project" value="TreeGrafter"/>
</dbReference>
<evidence type="ECO:0000256" key="6">
    <source>
        <dbReference type="SAM" id="Phobius"/>
    </source>
</evidence>
<dbReference type="PANTHER" id="PTHR11616:SF327">
    <property type="entry name" value="ORPHAN SODIUM- AND CHLORIDE-DEPENDENT NEUROTRANSMITTER TRANSPORTER NTT5"/>
    <property type="match status" value="1"/>
</dbReference>
<gene>
    <name evidence="7" type="ORF">LTLLF_178815</name>
</gene>
<feature type="transmembrane region" description="Helical" evidence="6">
    <location>
        <begin position="492"/>
        <end position="514"/>
    </location>
</feature>
<dbReference type="PANTHER" id="PTHR11616">
    <property type="entry name" value="SODIUM/CHLORIDE DEPENDENT TRANSPORTER"/>
    <property type="match status" value="1"/>
</dbReference>
<evidence type="ECO:0000256" key="1">
    <source>
        <dbReference type="ARBA" id="ARBA00004141"/>
    </source>
</evidence>
<keyword evidence="3 6" id="KW-0812">Transmembrane</keyword>
<evidence type="ECO:0000256" key="5">
    <source>
        <dbReference type="ARBA" id="ARBA00023136"/>
    </source>
</evidence>
<evidence type="ECO:0000256" key="4">
    <source>
        <dbReference type="ARBA" id="ARBA00022989"/>
    </source>
</evidence>
<dbReference type="Pfam" id="PF00209">
    <property type="entry name" value="SNF"/>
    <property type="match status" value="1"/>
</dbReference>
<evidence type="ECO:0000256" key="3">
    <source>
        <dbReference type="ARBA" id="ARBA00022692"/>
    </source>
</evidence>
<reference evidence="7" key="1">
    <citation type="submission" date="2020-03" db="EMBL/GenBank/DDBJ databases">
        <title>Studies in the Genomics of Life Span.</title>
        <authorList>
            <person name="Glass D."/>
        </authorList>
    </citation>
    <scope>NUCLEOTIDE SEQUENCE</scope>
    <source>
        <strain evidence="7">LTLLF</strain>
        <tissue evidence="7">Muscle</tissue>
    </source>
</reference>
<dbReference type="SUPFAM" id="SSF161070">
    <property type="entry name" value="SNF-like"/>
    <property type="match status" value="1"/>
</dbReference>
<proteinExistence type="predicted"/>
<dbReference type="Proteomes" id="UP000710432">
    <property type="component" value="Unassembled WGS sequence"/>
</dbReference>
<dbReference type="InterPro" id="IPR037272">
    <property type="entry name" value="SNS_sf"/>
</dbReference>
<feature type="transmembrane region" description="Helical" evidence="6">
    <location>
        <begin position="468"/>
        <end position="486"/>
    </location>
</feature>
<dbReference type="GO" id="GO:0006865">
    <property type="term" value="P:amino acid transport"/>
    <property type="evidence" value="ECO:0007669"/>
    <property type="project" value="TreeGrafter"/>
</dbReference>
<evidence type="ECO:0000313" key="8">
    <source>
        <dbReference type="Proteomes" id="UP000710432"/>
    </source>
</evidence>
<dbReference type="EMBL" id="JAATJU010024533">
    <property type="protein sequence ID" value="KAH0505467.1"/>
    <property type="molecule type" value="Genomic_DNA"/>
</dbReference>
<dbReference type="GO" id="GO:0005886">
    <property type="term" value="C:plasma membrane"/>
    <property type="evidence" value="ECO:0007669"/>
    <property type="project" value="TreeGrafter"/>
</dbReference>
<feature type="transmembrane region" description="Helical" evidence="6">
    <location>
        <begin position="283"/>
        <end position="309"/>
    </location>
</feature>
<feature type="transmembrane region" description="Helical" evidence="6">
    <location>
        <begin position="202"/>
        <end position="222"/>
    </location>
</feature>
<sequence>MSREESDVFLPRQLWSSKLKFILVMVSYLLMPIQLWRFVSQWLHKGGCSFLIMYTIMLFWIGIPLLFLEMAVGQRVQRASIDLWKTLGPWFGGLGYSTFLVCFITNTYTNLFNSWIFFYMSHIFYFTVPWQHCPFQRNSSSFDPECEQATSYTYFWYRQTLKASDRIEDGGPLAFNLGICLFLAWCLVCVFMMNGIKSFEKVLNVLVLLPYLIIFCFFFRTLPMEGTVYGLKHLLVLKVASIYDPIVWSQAGVQVMLDMGLGFGPIVYLSSYMPDFNNCLGDAFLMVLIKMLTLLFIMPVILSVLGFWATITTHRCCEKNTEKLMMLVAQGILPPEVRPPTLKKNPTSTYNSWLDRLPPPLRSAVLSKVPECNIQEHFLKVSGDAGEPALPHRVQLSLVPERNVEKLMMLVAQGILPPEVRPPTLTKNPTSTYNSWLDRLPPPLRSAVLSKVPECNIQEHFLKESPRFVFLTFTEVISLLPGSFFWTVLFFLLLLSLSLCAMVTFMLGIITPLQDTFPFFRRQPRILTVGASMVMFLCGLFFIQPSGIYYYWLLSEYWIVLPIISIALCENLAVAWAYRAKR</sequence>
<accession>A0A8J6G6R2</accession>
<keyword evidence="5 6" id="KW-0472">Membrane</keyword>
<feature type="transmembrane region" description="Helical" evidence="6">
    <location>
        <begin position="84"/>
        <end position="106"/>
    </location>
</feature>
<dbReference type="PROSITE" id="PS50267">
    <property type="entry name" value="NA_NEUROTRAN_SYMP_3"/>
    <property type="match status" value="1"/>
</dbReference>
<feature type="transmembrane region" description="Helical" evidence="6">
    <location>
        <begin position="21"/>
        <end position="39"/>
    </location>
</feature>
<dbReference type="AlphaFoldDB" id="A0A8J6G6R2"/>
<feature type="transmembrane region" description="Helical" evidence="6">
    <location>
        <begin position="557"/>
        <end position="578"/>
    </location>
</feature>
<keyword evidence="2" id="KW-0813">Transport</keyword>
<dbReference type="PRINTS" id="PR00176">
    <property type="entry name" value="NANEUSMPORT"/>
</dbReference>
<feature type="transmembrane region" description="Helical" evidence="6">
    <location>
        <begin position="526"/>
        <end position="551"/>
    </location>
</feature>
<feature type="transmembrane region" description="Helical" evidence="6">
    <location>
        <begin position="173"/>
        <end position="196"/>
    </location>
</feature>
<protein>
    <submittedName>
        <fullName evidence="7">Orphan sodium- and chloride-dependent neurotransmitter transporter NTT5</fullName>
    </submittedName>
</protein>
<comment type="caution">
    <text evidence="7">The sequence shown here is derived from an EMBL/GenBank/DDBJ whole genome shotgun (WGS) entry which is preliminary data.</text>
</comment>